<evidence type="ECO:0000313" key="2">
    <source>
        <dbReference type="EMBL" id="KAK3888749.1"/>
    </source>
</evidence>
<dbReference type="AlphaFoldDB" id="A0AAE1G907"/>
<dbReference type="Proteomes" id="UP001286313">
    <property type="component" value="Unassembled WGS sequence"/>
</dbReference>
<feature type="region of interest" description="Disordered" evidence="1">
    <location>
        <begin position="65"/>
        <end position="99"/>
    </location>
</feature>
<evidence type="ECO:0000256" key="1">
    <source>
        <dbReference type="SAM" id="MobiDB-lite"/>
    </source>
</evidence>
<gene>
    <name evidence="2" type="ORF">Pcinc_007224</name>
</gene>
<proteinExistence type="predicted"/>
<name>A0AAE1G907_PETCI</name>
<keyword evidence="3" id="KW-1185">Reference proteome</keyword>
<dbReference type="EMBL" id="JAWQEG010000535">
    <property type="protein sequence ID" value="KAK3888749.1"/>
    <property type="molecule type" value="Genomic_DNA"/>
</dbReference>
<feature type="compositionally biased region" description="Basic and acidic residues" evidence="1">
    <location>
        <begin position="69"/>
        <end position="96"/>
    </location>
</feature>
<organism evidence="2 3">
    <name type="scientific">Petrolisthes cinctipes</name>
    <name type="common">Flat porcelain crab</name>
    <dbReference type="NCBI Taxonomy" id="88211"/>
    <lineage>
        <taxon>Eukaryota</taxon>
        <taxon>Metazoa</taxon>
        <taxon>Ecdysozoa</taxon>
        <taxon>Arthropoda</taxon>
        <taxon>Crustacea</taxon>
        <taxon>Multicrustacea</taxon>
        <taxon>Malacostraca</taxon>
        <taxon>Eumalacostraca</taxon>
        <taxon>Eucarida</taxon>
        <taxon>Decapoda</taxon>
        <taxon>Pleocyemata</taxon>
        <taxon>Anomura</taxon>
        <taxon>Galatheoidea</taxon>
        <taxon>Porcellanidae</taxon>
        <taxon>Petrolisthes</taxon>
    </lineage>
</organism>
<reference evidence="2" key="1">
    <citation type="submission" date="2023-10" db="EMBL/GenBank/DDBJ databases">
        <title>Genome assemblies of two species of porcelain crab, Petrolisthes cinctipes and Petrolisthes manimaculis (Anomura: Porcellanidae).</title>
        <authorList>
            <person name="Angst P."/>
        </authorList>
    </citation>
    <scope>NUCLEOTIDE SEQUENCE</scope>
    <source>
        <strain evidence="2">PB745_01</strain>
        <tissue evidence="2">Gill</tissue>
    </source>
</reference>
<evidence type="ECO:0000313" key="3">
    <source>
        <dbReference type="Proteomes" id="UP001286313"/>
    </source>
</evidence>
<sequence length="207" mass="24062">MWIPTSPHNPHFWRKTAISPRAPWGNRPVAPAPLTHRHNSRLTTLDLLLVPKSCISYATSRIRGGRKRLREEGKMQREEGKSKREEGKSKREEEKTTSGSLRYLQPCQLVIQMSHHRVMYSLSHRHLPLRQEQIKDTYGISTLRLPHLLLSKPVHLQLHNRQHQGLLQGQYHLLSQNLLLRAHPHFKPTLPFKFFDSGVVGGKIFRP</sequence>
<comment type="caution">
    <text evidence="2">The sequence shown here is derived from an EMBL/GenBank/DDBJ whole genome shotgun (WGS) entry which is preliminary data.</text>
</comment>
<accession>A0AAE1G907</accession>
<protein>
    <submittedName>
        <fullName evidence="2">Uncharacterized protein</fullName>
    </submittedName>
</protein>